<evidence type="ECO:0000256" key="8">
    <source>
        <dbReference type="ARBA" id="ARBA00022679"/>
    </source>
</evidence>
<dbReference type="InterPro" id="IPR026951">
    <property type="entry name" value="PPIL2_U-box_dom"/>
</dbReference>
<dbReference type="PANTHER" id="PTHR45625:SF1">
    <property type="entry name" value="RING-TYPE E3 UBIQUITIN-PROTEIN LIGASE PPIL2"/>
    <property type="match status" value="1"/>
</dbReference>
<dbReference type="CDD" id="cd16663">
    <property type="entry name" value="RING-Ubox_PPIL2"/>
    <property type="match status" value="1"/>
</dbReference>
<feature type="domain" description="U-box" evidence="23">
    <location>
        <begin position="39"/>
        <end position="112"/>
    </location>
</feature>
<evidence type="ECO:0000256" key="1">
    <source>
        <dbReference type="ARBA" id="ARBA00000900"/>
    </source>
</evidence>
<keyword evidence="8" id="KW-0808">Transferase</keyword>
<dbReference type="EC" id="2.3.2.27" evidence="5"/>
<reference evidence="26" key="1">
    <citation type="submission" date="2017-02" db="UniProtKB">
        <authorList>
            <consortium name="WormBaseParasite"/>
        </authorList>
    </citation>
    <scope>IDENTIFICATION</scope>
</reference>
<dbReference type="PRINTS" id="PR00153">
    <property type="entry name" value="CSAPPISMRASE"/>
</dbReference>
<dbReference type="InterPro" id="IPR013083">
    <property type="entry name" value="Znf_RING/FYVE/PHD"/>
</dbReference>
<keyword evidence="15" id="KW-0539">Nucleus</keyword>
<dbReference type="GO" id="GO:0008380">
    <property type="term" value="P:RNA splicing"/>
    <property type="evidence" value="ECO:0007669"/>
    <property type="project" value="UniProtKB-KW"/>
</dbReference>
<dbReference type="WBParaSite" id="ASIM_0001757001-mRNA-1">
    <property type="protein sequence ID" value="ASIM_0001757001-mRNA-1"/>
    <property type="gene ID" value="ASIM_0001757001"/>
</dbReference>
<comment type="function">
    <text evidence="16">Has a ubiquitin-protein ligase activity acting as an E3 ubiquitin protein ligase or as an ubiquitin-ubiquitin ligase promoting elongation of ubiquitin chains on substrates. By mediating 'Lys-48'-linked polyubiquitination of proteins could target them for proteasomal degradation. May also function as a chaperone, playing a role in transport to the cell membrane of BSG/Basigin for instance. Probable inactive PPIase with no peptidyl-prolyl cis-trans isomerase activity. As a component of the minor spliceosome, involved in the splicing of U12-type introns in pre-mRNAs.</text>
</comment>
<evidence type="ECO:0000313" key="25">
    <source>
        <dbReference type="Proteomes" id="UP000267096"/>
    </source>
</evidence>
<protein>
    <recommendedName>
        <fullName evidence="18">RING-type E3 ubiquitin-protein ligase PPIL2</fullName>
        <ecNumber evidence="5">2.3.2.27</ecNumber>
    </recommendedName>
    <alternativeName>
        <fullName evidence="20">CYC4</fullName>
    </alternativeName>
    <alternativeName>
        <fullName evidence="19">Probable inactive peptidyl-prolyl cis-trans isomerase-like 2</fullName>
    </alternativeName>
</protein>
<dbReference type="SUPFAM" id="SSF50891">
    <property type="entry name" value="Cyclophilin-like"/>
    <property type="match status" value="1"/>
</dbReference>
<keyword evidence="25" id="KW-1185">Reference proteome</keyword>
<dbReference type="Proteomes" id="UP000267096">
    <property type="component" value="Unassembled WGS sequence"/>
</dbReference>
<reference evidence="24 25" key="2">
    <citation type="submission" date="2018-11" db="EMBL/GenBank/DDBJ databases">
        <authorList>
            <consortium name="Pathogen Informatics"/>
        </authorList>
    </citation>
    <scope>NUCLEOTIDE SEQUENCE [LARGE SCALE GENOMIC DNA]</scope>
</reference>
<keyword evidence="13 21" id="KW-0175">Coiled coil</keyword>
<evidence type="ECO:0000256" key="21">
    <source>
        <dbReference type="SAM" id="Coils"/>
    </source>
</evidence>
<proteinExistence type="inferred from homology"/>
<accession>A0A0M3K9C8</accession>
<dbReference type="Pfam" id="PF00160">
    <property type="entry name" value="Pro_isomerase"/>
    <property type="match status" value="1"/>
</dbReference>
<dbReference type="PROSITE" id="PS51698">
    <property type="entry name" value="U_BOX"/>
    <property type="match status" value="1"/>
</dbReference>
<evidence type="ECO:0000256" key="3">
    <source>
        <dbReference type="ARBA" id="ARBA00004906"/>
    </source>
</evidence>
<dbReference type="InterPro" id="IPR002130">
    <property type="entry name" value="Cyclophilin-type_PPIase_dom"/>
</dbReference>
<comment type="similarity">
    <text evidence="4">Belongs to the cyclophilin-type PPIase family. PPIL2 subfamily.</text>
</comment>
<gene>
    <name evidence="24" type="ORF">ASIM_LOCUS16974</name>
</gene>
<dbReference type="AlphaFoldDB" id="A0A0M3K9C8"/>
<comment type="pathway">
    <text evidence="3">Protein modification; protein ubiquitination.</text>
</comment>
<name>A0A0M3K9C8_ANISI</name>
<dbReference type="PROSITE" id="PS00170">
    <property type="entry name" value="CSA_PPIASE_1"/>
    <property type="match status" value="1"/>
</dbReference>
<dbReference type="FunFam" id="3.30.40.10:FF:000079">
    <property type="entry name" value="Peptidyl-prolyl cis-trans isomerase 2"/>
    <property type="match status" value="1"/>
</dbReference>
<comment type="catalytic activity">
    <reaction evidence="1">
        <text>S-ubiquitinyl-[E2 ubiquitin-conjugating enzyme]-L-cysteine + [acceptor protein]-L-lysine = [E2 ubiquitin-conjugating enzyme]-L-cysteine + N(6)-ubiquitinyl-[acceptor protein]-L-lysine.</text>
        <dbReference type="EC" id="2.3.2.27"/>
    </reaction>
</comment>
<evidence type="ECO:0000259" key="22">
    <source>
        <dbReference type="PROSITE" id="PS50072"/>
    </source>
</evidence>
<dbReference type="SUPFAM" id="SSF57850">
    <property type="entry name" value="RING/U-box"/>
    <property type="match status" value="1"/>
</dbReference>
<evidence type="ECO:0000256" key="10">
    <source>
        <dbReference type="ARBA" id="ARBA00022786"/>
    </source>
</evidence>
<dbReference type="SMART" id="SM00504">
    <property type="entry name" value="Ubox"/>
    <property type="match status" value="1"/>
</dbReference>
<comment type="subunit">
    <text evidence="17">Component of the minor spliceosome, which splices U12-type introns. Within this complex, interacts with PRPF8/PRP8, EFTUD2/SNU114 and PLRG1. Interacts with isoform 2 of BSG. Interacts (via the PPIase cyclophilin-type domain) with CRNKL1; they may form a trimeric complex with HSP90.</text>
</comment>
<evidence type="ECO:0000256" key="2">
    <source>
        <dbReference type="ARBA" id="ARBA00004123"/>
    </source>
</evidence>
<evidence type="ECO:0000256" key="11">
    <source>
        <dbReference type="ARBA" id="ARBA00022843"/>
    </source>
</evidence>
<evidence type="ECO:0000313" key="24">
    <source>
        <dbReference type="EMBL" id="VDK59176.1"/>
    </source>
</evidence>
<keyword evidence="11" id="KW-0832">Ubl conjugation</keyword>
<dbReference type="GO" id="GO:0071013">
    <property type="term" value="C:catalytic step 2 spliceosome"/>
    <property type="evidence" value="ECO:0007669"/>
    <property type="project" value="TreeGrafter"/>
</dbReference>
<evidence type="ECO:0000256" key="17">
    <source>
        <dbReference type="ARBA" id="ARBA00061807"/>
    </source>
</evidence>
<evidence type="ECO:0000256" key="15">
    <source>
        <dbReference type="ARBA" id="ARBA00023242"/>
    </source>
</evidence>
<dbReference type="InterPro" id="IPR003613">
    <property type="entry name" value="Ubox_domain"/>
</dbReference>
<evidence type="ECO:0000256" key="9">
    <source>
        <dbReference type="ARBA" id="ARBA00022728"/>
    </source>
</evidence>
<dbReference type="InterPro" id="IPR029000">
    <property type="entry name" value="Cyclophilin-like_dom_sf"/>
</dbReference>
<dbReference type="PROSITE" id="PS50072">
    <property type="entry name" value="CSA_PPIASE_2"/>
    <property type="match status" value="1"/>
</dbReference>
<evidence type="ECO:0000313" key="26">
    <source>
        <dbReference type="WBParaSite" id="ASIM_0001757001-mRNA-1"/>
    </source>
</evidence>
<evidence type="ECO:0000256" key="12">
    <source>
        <dbReference type="ARBA" id="ARBA00022990"/>
    </source>
</evidence>
<evidence type="ECO:0000256" key="4">
    <source>
        <dbReference type="ARBA" id="ARBA00007930"/>
    </source>
</evidence>
<keyword evidence="7" id="KW-0507">mRNA processing</keyword>
<evidence type="ECO:0000256" key="13">
    <source>
        <dbReference type="ARBA" id="ARBA00023054"/>
    </source>
</evidence>
<dbReference type="OrthoDB" id="30774at2759"/>
<evidence type="ECO:0000256" key="14">
    <source>
        <dbReference type="ARBA" id="ARBA00023187"/>
    </source>
</evidence>
<keyword evidence="12" id="KW-0007">Acetylation</keyword>
<keyword evidence="10" id="KW-0833">Ubl conjugation pathway</keyword>
<keyword evidence="6" id="KW-1017">Isopeptide bond</keyword>
<organism evidence="26">
    <name type="scientific">Anisakis simplex</name>
    <name type="common">Herring worm</name>
    <dbReference type="NCBI Taxonomy" id="6269"/>
    <lineage>
        <taxon>Eukaryota</taxon>
        <taxon>Metazoa</taxon>
        <taxon>Ecdysozoa</taxon>
        <taxon>Nematoda</taxon>
        <taxon>Chromadorea</taxon>
        <taxon>Rhabditida</taxon>
        <taxon>Spirurina</taxon>
        <taxon>Ascaridomorpha</taxon>
        <taxon>Ascaridoidea</taxon>
        <taxon>Anisakidae</taxon>
        <taxon>Anisakis</taxon>
        <taxon>Anisakis simplex complex</taxon>
    </lineage>
</organism>
<dbReference type="Gene3D" id="2.40.100.10">
    <property type="entry name" value="Cyclophilin-like"/>
    <property type="match status" value="1"/>
</dbReference>
<feature type="coiled-coil region" evidence="21">
    <location>
        <begin position="460"/>
        <end position="489"/>
    </location>
</feature>
<dbReference type="CDD" id="cd01923">
    <property type="entry name" value="cyclophilin_RING"/>
    <property type="match status" value="1"/>
</dbReference>
<dbReference type="Gene3D" id="3.30.40.10">
    <property type="entry name" value="Zinc/RING finger domain, C3HC4 (zinc finger)"/>
    <property type="match status" value="1"/>
</dbReference>
<dbReference type="EMBL" id="UYRR01033611">
    <property type="protein sequence ID" value="VDK59176.1"/>
    <property type="molecule type" value="Genomic_DNA"/>
</dbReference>
<dbReference type="GO" id="GO:0003755">
    <property type="term" value="F:peptidyl-prolyl cis-trans isomerase activity"/>
    <property type="evidence" value="ECO:0007669"/>
    <property type="project" value="InterPro"/>
</dbReference>
<dbReference type="FunFam" id="2.40.100.10:FF:000018">
    <property type="entry name" value="Peptidyl-prolyl cis-trans isomerase-like 2"/>
    <property type="match status" value="1"/>
</dbReference>
<dbReference type="GO" id="GO:0006457">
    <property type="term" value="P:protein folding"/>
    <property type="evidence" value="ECO:0007669"/>
    <property type="project" value="InterPro"/>
</dbReference>
<evidence type="ECO:0000256" key="6">
    <source>
        <dbReference type="ARBA" id="ARBA00022499"/>
    </source>
</evidence>
<feature type="domain" description="PPIase cyclophilin-type" evidence="22">
    <location>
        <begin position="311"/>
        <end position="455"/>
    </location>
</feature>
<evidence type="ECO:0000256" key="18">
    <source>
        <dbReference type="ARBA" id="ARBA00073734"/>
    </source>
</evidence>
<evidence type="ECO:0000256" key="19">
    <source>
        <dbReference type="ARBA" id="ARBA00078275"/>
    </source>
</evidence>
<dbReference type="PANTHER" id="PTHR45625">
    <property type="entry name" value="PEPTIDYL-PROLYL CIS-TRANS ISOMERASE-RELATED"/>
    <property type="match status" value="1"/>
</dbReference>
<evidence type="ECO:0000259" key="23">
    <source>
        <dbReference type="PROSITE" id="PS51698"/>
    </source>
</evidence>
<dbReference type="GO" id="GO:0006397">
    <property type="term" value="P:mRNA processing"/>
    <property type="evidence" value="ECO:0007669"/>
    <property type="project" value="UniProtKB-KW"/>
</dbReference>
<dbReference type="InterPro" id="IPR044666">
    <property type="entry name" value="Cyclophilin_A-like"/>
</dbReference>
<dbReference type="GO" id="GO:0000209">
    <property type="term" value="P:protein polyubiquitination"/>
    <property type="evidence" value="ECO:0007669"/>
    <property type="project" value="TreeGrafter"/>
</dbReference>
<dbReference type="InterPro" id="IPR020892">
    <property type="entry name" value="Cyclophilin-type_PPIase_CS"/>
</dbReference>
<dbReference type="Pfam" id="PF04641">
    <property type="entry name" value="Rtf2"/>
    <property type="match status" value="1"/>
</dbReference>
<keyword evidence="14" id="KW-0508">mRNA splicing</keyword>
<evidence type="ECO:0000256" key="5">
    <source>
        <dbReference type="ARBA" id="ARBA00012483"/>
    </source>
</evidence>
<keyword evidence="9" id="KW-0747">Spliceosome</keyword>
<evidence type="ECO:0000256" key="7">
    <source>
        <dbReference type="ARBA" id="ARBA00022664"/>
    </source>
</evidence>
<comment type="subcellular location">
    <subcellularLocation>
        <location evidence="2">Nucleus</location>
    </subcellularLocation>
</comment>
<dbReference type="GO" id="GO:0061630">
    <property type="term" value="F:ubiquitin protein ligase activity"/>
    <property type="evidence" value="ECO:0007669"/>
    <property type="project" value="UniProtKB-EC"/>
</dbReference>
<evidence type="ECO:0000256" key="16">
    <source>
        <dbReference type="ARBA" id="ARBA00059251"/>
    </source>
</evidence>
<sequence length="561" mass="63969">MGKKQHQKDKLYLTTTEWRETYGGHKDDTDRRIQRAVFKRLPFSHCALSFLPFEDPVCTPDGIIFDLTHIVPYLKKYGQNPVTGKKLSSKELIPLKFDKDEQGNFRCPVTFKTFTPNSHIVTIRQTGNVYAMEAVQELNLKAGYLKDLLTDQPFQRKDIITLQDPNNLEKFNMESFLHVKLDLKTKTEIEAEKKAMKDPKFYIRSMNNETKETLEKLQKEYTPIEVCIESRMYLVVWHMIGVNVQKKEEKPEVLADELSAAHYSQGRVAAGFTSTTLDPVTQHKAAVLDVETVRYSRVTKSGYVRIVTNFGAINLELYCKQAPRACENFITHCKNGYYNGTKFHRVIRHFMMQGGDPTGTGKGGESIWGKPFKDEINHALSHDQRGILSMANRGTDTNQSQFFMTFRACKYLDGKHTIFGRVVGGTDTLTAIERLETEPTTDRPIMDVIFMAAEVFVDPFEEAEAAVQKEREEIRLKKLKKDRSEAVSAPVNATHLPKQKVYGSGVGKYLNLEEFIPTVAQKRTKDTSDTGQEESVFGTAAAQVKKKKKAVRSELKDFSKW</sequence>
<evidence type="ECO:0000256" key="20">
    <source>
        <dbReference type="ARBA" id="ARBA00079124"/>
    </source>
</evidence>